<evidence type="ECO:0000313" key="2">
    <source>
        <dbReference type="Proteomes" id="UP000036681"/>
    </source>
</evidence>
<evidence type="ECO:0000313" key="3">
    <source>
        <dbReference type="WBParaSite" id="ALUE_0001328701-mRNA-1"/>
    </source>
</evidence>
<protein>
    <submittedName>
        <fullName evidence="3">Uncharacterized protein</fullName>
    </submittedName>
</protein>
<organism evidence="2 3">
    <name type="scientific">Ascaris lumbricoides</name>
    <name type="common">Giant roundworm</name>
    <dbReference type="NCBI Taxonomy" id="6252"/>
    <lineage>
        <taxon>Eukaryota</taxon>
        <taxon>Metazoa</taxon>
        <taxon>Ecdysozoa</taxon>
        <taxon>Nematoda</taxon>
        <taxon>Chromadorea</taxon>
        <taxon>Rhabditida</taxon>
        <taxon>Spirurina</taxon>
        <taxon>Ascaridomorpha</taxon>
        <taxon>Ascaridoidea</taxon>
        <taxon>Ascarididae</taxon>
        <taxon>Ascaris</taxon>
    </lineage>
</organism>
<proteinExistence type="predicted"/>
<feature type="compositionally biased region" description="Basic and acidic residues" evidence="1">
    <location>
        <begin position="42"/>
        <end position="53"/>
    </location>
</feature>
<dbReference type="AlphaFoldDB" id="A0A9J2PTK3"/>
<dbReference type="Proteomes" id="UP000036681">
    <property type="component" value="Unplaced"/>
</dbReference>
<dbReference type="WBParaSite" id="ALUE_0001328701-mRNA-1">
    <property type="protein sequence ID" value="ALUE_0001328701-mRNA-1"/>
    <property type="gene ID" value="ALUE_0001328701"/>
</dbReference>
<reference evidence="3" key="1">
    <citation type="submission" date="2023-03" db="UniProtKB">
        <authorList>
            <consortium name="WormBaseParasite"/>
        </authorList>
    </citation>
    <scope>IDENTIFICATION</scope>
</reference>
<sequence>MSAEEEEYIPPNDVDDNGFFALDAPVLTPPHNQSPSPSLEVRSSRRIAERSGGRYPNREVLLRRRYSPGLPGDESLPRSRLGRPLDRKPPIVLIPKRRPTAIVHGDEYVYSTNRLILLYNVRSDGWWFKSPSDLNAKPPVLLKSTADVTDGVSLRRHIEEQDRIIAQVTTSPVFRAKFIGSIVDVPVALLLRHGPLDVEVCDSVPKIRLLGYPVSLSFIVDTTKVNPADLCFDGLGPWNVRGGARLSMTKFFFNKEKTKCAPGSHDFCVQRKAYVHPHCVPPGSIKKIIWQITKEDDTCRYALITYCILADAYVDGVPRIPAGIIKSEFLDVAGPSRCGSYRGMQPLSSLQNRLNQDYGAEFEDSYSDYDHSEEVGTSDLGARDYGFRRRPVMIGDLPPLDDELDETVPVCTFVPKLNPLGCGATVTFVVDTTKVPVMDLSTDNLGAWNSKDGRRMNVRKFYYKEKSKGSEGDHDFCVVQRVYVHPYCRPPESVRKMIWIVKKEGIYCRYALISYYLAPGADVPPLPHGNSKNNQMAYVRKFPSEVVKRGVRGRQLRVNVEEMSDDEVSEINVDESPAGQQNKFFAISDEEMSERIGQLTDAVPFTRTFISSISELPLDLLRAEEITEDVAPVNRVVPQIHLTGIGAQMSFVVDSSRMPSSEIGNDNLAPVNRVVPQIHLTGIGAQMSFVVDSSRMPSSEIGNDNLGVWNAKEGKRMSVIKFFYDREGQRCSADNHDFCVFRRKYSHPYCDPPNSIARVIWQCKRSDGTFTR</sequence>
<keyword evidence="2" id="KW-1185">Reference proteome</keyword>
<feature type="region of interest" description="Disordered" evidence="1">
    <location>
        <begin position="1"/>
        <end position="53"/>
    </location>
</feature>
<accession>A0A9J2PTK3</accession>
<feature type="compositionally biased region" description="Acidic residues" evidence="1">
    <location>
        <begin position="1"/>
        <end position="16"/>
    </location>
</feature>
<evidence type="ECO:0000256" key="1">
    <source>
        <dbReference type="SAM" id="MobiDB-lite"/>
    </source>
</evidence>
<name>A0A9J2PTK3_ASCLU</name>